<evidence type="ECO:0000313" key="2">
    <source>
        <dbReference type="EMBL" id="MBB2158768.1"/>
    </source>
</evidence>
<name>A0A7W4I9I6_9PROT</name>
<proteinExistence type="predicted"/>
<accession>A0A7W4I9I6</accession>
<organism evidence="2 3">
    <name type="scientific">Gluconacetobacter sacchari</name>
    <dbReference type="NCBI Taxonomy" id="92759"/>
    <lineage>
        <taxon>Bacteria</taxon>
        <taxon>Pseudomonadati</taxon>
        <taxon>Pseudomonadota</taxon>
        <taxon>Alphaproteobacteria</taxon>
        <taxon>Acetobacterales</taxon>
        <taxon>Acetobacteraceae</taxon>
        <taxon>Gluconacetobacter</taxon>
    </lineage>
</organism>
<sequence length="129" mass="13927">MLATLLGLLGQLALQSQARLDEMPRATFERLTGLHIGFPSREAHAHAMRADMPDMSMGDMPGPHRHHDGGYCPLCPLLHLPSIVLATPFMAISVAVRVDRTRHVLPPAHAPPSARGIRLPPPTGPPFTA</sequence>
<feature type="compositionally biased region" description="Pro residues" evidence="1">
    <location>
        <begin position="119"/>
        <end position="129"/>
    </location>
</feature>
<comment type="caution">
    <text evidence="2">The sequence shown here is derived from an EMBL/GenBank/DDBJ whole genome shotgun (WGS) entry which is preliminary data.</text>
</comment>
<reference evidence="2 3" key="1">
    <citation type="submission" date="2020-04" db="EMBL/GenBank/DDBJ databases">
        <title>Description of novel Gluconacetobacter.</title>
        <authorList>
            <person name="Sombolestani A."/>
        </authorList>
    </citation>
    <scope>NUCLEOTIDE SEQUENCE [LARGE SCALE GENOMIC DNA]</scope>
    <source>
        <strain evidence="2 3">LMG 19747</strain>
    </source>
</reference>
<gene>
    <name evidence="2" type="ORF">HLH48_00995</name>
</gene>
<dbReference type="AlphaFoldDB" id="A0A7W4I9I6"/>
<dbReference type="EMBL" id="JABEQJ010000001">
    <property type="protein sequence ID" value="MBB2158768.1"/>
    <property type="molecule type" value="Genomic_DNA"/>
</dbReference>
<evidence type="ECO:0000313" key="3">
    <source>
        <dbReference type="Proteomes" id="UP000589085"/>
    </source>
</evidence>
<feature type="region of interest" description="Disordered" evidence="1">
    <location>
        <begin position="106"/>
        <end position="129"/>
    </location>
</feature>
<dbReference type="Proteomes" id="UP000589085">
    <property type="component" value="Unassembled WGS sequence"/>
</dbReference>
<protein>
    <submittedName>
        <fullName evidence="2">DUF2946 family protein</fullName>
    </submittedName>
</protein>
<evidence type="ECO:0000256" key="1">
    <source>
        <dbReference type="SAM" id="MobiDB-lite"/>
    </source>
</evidence>